<dbReference type="Proteomes" id="UP000095672">
    <property type="component" value="Chromosome"/>
</dbReference>
<dbReference type="OrthoDB" id="5293309at2"/>
<reference evidence="2" key="1">
    <citation type="submission" date="2016-01" db="EMBL/GenBank/DDBJ databases">
        <title>Complete genome sequence of Microbulbifer sp. CCB-MM1, a halophile isolated from Matang Mangrove Forest, Perak.</title>
        <authorList>
            <person name="Moh T.H."/>
            <person name="Dinesh B."/>
            <person name="Lau N.-S."/>
            <person name="Go F."/>
            <person name="Alexander Chong S.-C."/>
        </authorList>
    </citation>
    <scope>NUCLEOTIDE SEQUENCE [LARGE SCALE GENOMIC DNA]</scope>
    <source>
        <strain evidence="2">CCB-MM1</strain>
    </source>
</reference>
<dbReference type="InterPro" id="IPR011335">
    <property type="entry name" value="Restrct_endonuc-II-like"/>
</dbReference>
<dbReference type="InterPro" id="IPR038590">
    <property type="entry name" value="YaeQ_sf"/>
</dbReference>
<protein>
    <submittedName>
        <fullName evidence="1">YaeQ protein</fullName>
    </submittedName>
</protein>
<dbReference type="SMART" id="SM01322">
    <property type="entry name" value="YaeQ"/>
    <property type="match status" value="1"/>
</dbReference>
<evidence type="ECO:0000313" key="1">
    <source>
        <dbReference type="EMBL" id="AOS98481.1"/>
    </source>
</evidence>
<dbReference type="PATRIC" id="fig|1769779.3.peg.3092"/>
<dbReference type="EMBL" id="CP014143">
    <property type="protein sequence ID" value="AOS98481.1"/>
    <property type="molecule type" value="Genomic_DNA"/>
</dbReference>
<dbReference type="RefSeq" id="WP_069948338.1">
    <property type="nucleotide sequence ID" value="NZ_CP014143.1"/>
</dbReference>
<dbReference type="PANTHER" id="PTHR38784">
    <property type="entry name" value="SUCROSE PHOSPHORYLASE"/>
    <property type="match status" value="1"/>
</dbReference>
<dbReference type="AlphaFoldDB" id="A0A1C9WBF6"/>
<dbReference type="SUPFAM" id="SSF52980">
    <property type="entry name" value="Restriction endonuclease-like"/>
    <property type="match status" value="1"/>
</dbReference>
<name>A0A1C9WBF6_9GAMM</name>
<accession>A0A1C9WBF6</accession>
<dbReference type="STRING" id="1769779.AUP74_03115"/>
<dbReference type="PANTHER" id="PTHR38784:SF1">
    <property type="entry name" value="SUCROSE PHOSPHORYLASE"/>
    <property type="match status" value="1"/>
</dbReference>
<dbReference type="CDD" id="cd22368">
    <property type="entry name" value="YaeQ-like"/>
    <property type="match status" value="1"/>
</dbReference>
<dbReference type="Gene3D" id="3.10.640.10">
    <property type="entry name" value="Restriction endonuclease-like alpha-beta roll domain"/>
    <property type="match status" value="1"/>
</dbReference>
<proteinExistence type="predicted"/>
<organism evidence="1 2">
    <name type="scientific">Microbulbifer aggregans</name>
    <dbReference type="NCBI Taxonomy" id="1769779"/>
    <lineage>
        <taxon>Bacteria</taxon>
        <taxon>Pseudomonadati</taxon>
        <taxon>Pseudomonadota</taxon>
        <taxon>Gammaproteobacteria</taxon>
        <taxon>Cellvibrionales</taxon>
        <taxon>Microbulbiferaceae</taxon>
        <taxon>Microbulbifer</taxon>
    </lineage>
</organism>
<dbReference type="PIRSF" id="PIRSF011484">
    <property type="entry name" value="YaeQ"/>
    <property type="match status" value="1"/>
</dbReference>
<sequence>MALKATIFKAQLQIADMDREYYDSHQLTLARHPSETDERMMVRLLAFALNAGERLEFTRGLSSDDEADLWQWSLGGELETWIEVGLPSEERIRKACARAGQVLVYSYGRRTAPVWWQKQSAALDRFDNLSVFLLPADACDALAALADRNMELQVTIQDGHIWMNSDSQSVEVVPEQLK</sequence>
<evidence type="ECO:0000313" key="2">
    <source>
        <dbReference type="Proteomes" id="UP000095672"/>
    </source>
</evidence>
<dbReference type="KEGG" id="micc:AUP74_03115"/>
<keyword evidence="2" id="KW-1185">Reference proteome</keyword>
<dbReference type="Pfam" id="PF07152">
    <property type="entry name" value="YaeQ"/>
    <property type="match status" value="1"/>
</dbReference>
<dbReference type="InterPro" id="IPR009822">
    <property type="entry name" value="YaeQ"/>
</dbReference>
<gene>
    <name evidence="1" type="ORF">AUP74_03115</name>
</gene>